<sequence length="307" mass="32324">MASPSNLQINPYRGSLLVNTQFNLSKLYMHRLFAGPSPNQEKIIEGNAATQFGETAVNNWAIYDGAGSGAELIARAQGMHMNAGNWYNSFIVVFEGERFKGSTLQVTGASVGDDSDWAIVGGTGMFAMATGVVERKAPQGINGGQAQELTFTGFSRRKTVLTKLGPWGGQGSSANDIQAKPGHLKSVTFVSGTVVDSMSFSYIDKDGKSRTAGRWGGPGGPLVTEIQLGSSEYIKGLSGTIVADFNGRKNVISSLTVVTNEKTYGPFGKGSGTGTAFQVPVPEGSSIEGFYGTTGNFMHSIGVYTIS</sequence>
<evidence type="ECO:0000313" key="1">
    <source>
        <dbReference type="EnsemblPlants" id="AVESA.00010b.r2.6AG1069800.1.CDS"/>
    </source>
</evidence>
<reference evidence="1" key="1">
    <citation type="submission" date="2021-05" db="EMBL/GenBank/DDBJ databases">
        <authorList>
            <person name="Scholz U."/>
            <person name="Mascher M."/>
            <person name="Fiebig A."/>
        </authorList>
    </citation>
    <scope>NUCLEOTIDE SEQUENCE [LARGE SCALE GENOMIC DNA]</scope>
</reference>
<name>A0ACD5Z0V7_AVESA</name>
<protein>
    <submittedName>
        <fullName evidence="1">Uncharacterized protein</fullName>
    </submittedName>
</protein>
<evidence type="ECO:0000313" key="2">
    <source>
        <dbReference type="Proteomes" id="UP001732700"/>
    </source>
</evidence>
<dbReference type="Proteomes" id="UP001732700">
    <property type="component" value="Chromosome 6A"/>
</dbReference>
<keyword evidence="2" id="KW-1185">Reference proteome</keyword>
<reference evidence="1" key="2">
    <citation type="submission" date="2025-09" db="UniProtKB">
        <authorList>
            <consortium name="EnsemblPlants"/>
        </authorList>
    </citation>
    <scope>IDENTIFICATION</scope>
</reference>
<organism evidence="1 2">
    <name type="scientific">Avena sativa</name>
    <name type="common">Oat</name>
    <dbReference type="NCBI Taxonomy" id="4498"/>
    <lineage>
        <taxon>Eukaryota</taxon>
        <taxon>Viridiplantae</taxon>
        <taxon>Streptophyta</taxon>
        <taxon>Embryophyta</taxon>
        <taxon>Tracheophyta</taxon>
        <taxon>Spermatophyta</taxon>
        <taxon>Magnoliopsida</taxon>
        <taxon>Liliopsida</taxon>
        <taxon>Poales</taxon>
        <taxon>Poaceae</taxon>
        <taxon>BOP clade</taxon>
        <taxon>Pooideae</taxon>
        <taxon>Poodae</taxon>
        <taxon>Poeae</taxon>
        <taxon>Poeae Chloroplast Group 1 (Aveneae type)</taxon>
        <taxon>Aveninae</taxon>
        <taxon>Avena</taxon>
    </lineage>
</organism>
<proteinExistence type="predicted"/>
<accession>A0ACD5Z0V7</accession>
<dbReference type="EnsemblPlants" id="AVESA.00010b.r2.6AG1069800.1">
    <property type="protein sequence ID" value="AVESA.00010b.r2.6AG1069800.1.CDS"/>
    <property type="gene ID" value="AVESA.00010b.r2.6AG1069800"/>
</dbReference>